<dbReference type="STRING" id="545697.HMPREF0216_00686"/>
<gene>
    <name evidence="1" type="ORF">HMPREF0216_00686</name>
</gene>
<accession>L1QKX8</accession>
<name>L1QKX8_9CLOT</name>
<keyword evidence="2" id="KW-1185">Reference proteome</keyword>
<dbReference type="eggNOG" id="ENOG5032AR5">
    <property type="taxonomic scope" value="Bacteria"/>
</dbReference>
<evidence type="ECO:0000313" key="1">
    <source>
        <dbReference type="EMBL" id="EKY28633.1"/>
    </source>
</evidence>
<dbReference type="AlphaFoldDB" id="L1QKX8"/>
<comment type="caution">
    <text evidence="1">The sequence shown here is derived from an EMBL/GenBank/DDBJ whole genome shotgun (WGS) entry which is preliminary data.</text>
</comment>
<dbReference type="Proteomes" id="UP000010420">
    <property type="component" value="Unassembled WGS sequence"/>
</dbReference>
<reference evidence="1 2" key="1">
    <citation type="submission" date="2012-05" db="EMBL/GenBank/DDBJ databases">
        <authorList>
            <person name="Weinstock G."/>
            <person name="Sodergren E."/>
            <person name="Lobos E.A."/>
            <person name="Fulton L."/>
            <person name="Fulton R."/>
            <person name="Courtney L."/>
            <person name="Fronick C."/>
            <person name="O'Laughlin M."/>
            <person name="Godfrey J."/>
            <person name="Wilson R.M."/>
            <person name="Miner T."/>
            <person name="Farmer C."/>
            <person name="Delehaunty K."/>
            <person name="Cordes M."/>
            <person name="Minx P."/>
            <person name="Tomlinson C."/>
            <person name="Chen J."/>
            <person name="Wollam A."/>
            <person name="Pepin K.H."/>
            <person name="Bhonagiri V."/>
            <person name="Zhang X."/>
            <person name="Suruliraj S."/>
            <person name="Warren W."/>
            <person name="Mitreva M."/>
            <person name="Mardis E.R."/>
            <person name="Wilson R.K."/>
        </authorList>
    </citation>
    <scope>NUCLEOTIDE SEQUENCE [LARGE SCALE GENOMIC DNA]</scope>
    <source>
        <strain evidence="1 2">DSM 1785</strain>
    </source>
</reference>
<dbReference type="PATRIC" id="fig|545697.3.peg.677"/>
<sequence>MRWYRVVEDEVRLFINERAVNNNKEAVNKIYWKENRAELCIDSFDYSKKFYEKHKNLEVKLFIKADAGTLYSEYEVKSWGLNDKGIEVILTK</sequence>
<protein>
    <submittedName>
        <fullName evidence="1">Uncharacterized protein</fullName>
    </submittedName>
</protein>
<proteinExistence type="predicted"/>
<dbReference type="RefSeq" id="WP_005211032.1">
    <property type="nucleotide sequence ID" value="NZ_KB291615.1"/>
</dbReference>
<dbReference type="HOGENOM" id="CLU_2408024_0_0_9"/>
<evidence type="ECO:0000313" key="2">
    <source>
        <dbReference type="Proteomes" id="UP000010420"/>
    </source>
</evidence>
<dbReference type="OrthoDB" id="1757818at2"/>
<organism evidence="1 2">
    <name type="scientific">Clostridium celatum DSM 1785</name>
    <dbReference type="NCBI Taxonomy" id="545697"/>
    <lineage>
        <taxon>Bacteria</taxon>
        <taxon>Bacillati</taxon>
        <taxon>Bacillota</taxon>
        <taxon>Clostridia</taxon>
        <taxon>Eubacteriales</taxon>
        <taxon>Clostridiaceae</taxon>
        <taxon>Clostridium</taxon>
    </lineage>
</organism>
<dbReference type="EMBL" id="AMEZ01000022">
    <property type="protein sequence ID" value="EKY28633.1"/>
    <property type="molecule type" value="Genomic_DNA"/>
</dbReference>